<dbReference type="RefSeq" id="WP_008751553.1">
    <property type="nucleotide sequence ID" value="NZ_GL622296.1"/>
</dbReference>
<keyword evidence="1" id="KW-0472">Membrane</keyword>
<feature type="transmembrane region" description="Helical" evidence="1">
    <location>
        <begin position="13"/>
        <end position="31"/>
    </location>
</feature>
<dbReference type="NCBIfam" id="NF040920">
    <property type="entry name" value="CD1871A_fam"/>
    <property type="match status" value="1"/>
</dbReference>
<evidence type="ECO:0000256" key="1">
    <source>
        <dbReference type="SAM" id="Phobius"/>
    </source>
</evidence>
<organism evidence="2 3">
    <name type="scientific">Lachnoanaerobaculum saburreum DSM 3986</name>
    <dbReference type="NCBI Taxonomy" id="887325"/>
    <lineage>
        <taxon>Bacteria</taxon>
        <taxon>Bacillati</taxon>
        <taxon>Bacillota</taxon>
        <taxon>Clostridia</taxon>
        <taxon>Lachnospirales</taxon>
        <taxon>Lachnospiraceae</taxon>
        <taxon>Lachnoanaerobaculum</taxon>
    </lineage>
</organism>
<protein>
    <recommendedName>
        <fullName evidence="4">Thioredoxin</fullName>
    </recommendedName>
</protein>
<dbReference type="eggNOG" id="ENOG5033M8V">
    <property type="taxonomic scope" value="Bacteria"/>
</dbReference>
<reference evidence="2 3" key="1">
    <citation type="submission" date="2010-12" db="EMBL/GenBank/DDBJ databases">
        <authorList>
            <person name="Muzny D."/>
            <person name="Qin X."/>
            <person name="Deng J."/>
            <person name="Jiang H."/>
            <person name="Liu Y."/>
            <person name="Qu J."/>
            <person name="Song X.-Z."/>
            <person name="Zhang L."/>
            <person name="Thornton R."/>
            <person name="Coyle M."/>
            <person name="Francisco L."/>
            <person name="Jackson L."/>
            <person name="Javaid M."/>
            <person name="Korchina V."/>
            <person name="Kovar C."/>
            <person name="Mata R."/>
            <person name="Mathew T."/>
            <person name="Ngo R."/>
            <person name="Nguyen L."/>
            <person name="Nguyen N."/>
            <person name="Okwuonu G."/>
            <person name="Ongeri F."/>
            <person name="Pham C."/>
            <person name="Simmons D."/>
            <person name="Wilczek-Boney K."/>
            <person name="Hale W."/>
            <person name="Jakkamsetti A."/>
            <person name="Pham P."/>
            <person name="Ruth R."/>
            <person name="San Lucas F."/>
            <person name="Warren J."/>
            <person name="Zhang J."/>
            <person name="Zhao Z."/>
            <person name="Zhou C."/>
            <person name="Zhu D."/>
            <person name="Lee S."/>
            <person name="Bess C."/>
            <person name="Blankenburg K."/>
            <person name="Forbes L."/>
            <person name="Fu Q."/>
            <person name="Gubbala S."/>
            <person name="Hirani K."/>
            <person name="Jayaseelan J.C."/>
            <person name="Lara F."/>
            <person name="Munidasa M."/>
            <person name="Palculict T."/>
            <person name="Patil S."/>
            <person name="Pu L.-L."/>
            <person name="Saada N."/>
            <person name="Tang L."/>
            <person name="Weissenberger G."/>
            <person name="Zhu Y."/>
            <person name="Hemphill L."/>
            <person name="Shang Y."/>
            <person name="Youmans B."/>
            <person name="Ayvaz T."/>
            <person name="Ross M."/>
            <person name="Santibanez J."/>
            <person name="Aqrawi P."/>
            <person name="Gross S."/>
            <person name="Joshi V."/>
            <person name="Fowler G."/>
            <person name="Nazareth L."/>
            <person name="Reid J."/>
            <person name="Worley K."/>
            <person name="Petrosino J."/>
            <person name="Highlander S."/>
            <person name="Gibbs R."/>
        </authorList>
    </citation>
    <scope>NUCLEOTIDE SEQUENCE [LARGE SCALE GENOMIC DNA]</scope>
    <source>
        <strain evidence="2 3">DSM 3986</strain>
    </source>
</reference>
<evidence type="ECO:0000313" key="2">
    <source>
        <dbReference type="EMBL" id="EFU76298.1"/>
    </source>
</evidence>
<evidence type="ECO:0000313" key="3">
    <source>
        <dbReference type="Proteomes" id="UP000003434"/>
    </source>
</evidence>
<gene>
    <name evidence="2" type="ORF">HMPREF0381_1788</name>
</gene>
<evidence type="ECO:0008006" key="4">
    <source>
        <dbReference type="Google" id="ProtNLM"/>
    </source>
</evidence>
<name>E6LPA3_9FIRM</name>
<comment type="caution">
    <text evidence="2">The sequence shown here is derived from an EMBL/GenBank/DDBJ whole genome shotgun (WGS) entry which is preliminary data.</text>
</comment>
<accession>E6LPA3</accession>
<proteinExistence type="predicted"/>
<dbReference type="AlphaFoldDB" id="E6LPA3"/>
<dbReference type="Proteomes" id="UP000003434">
    <property type="component" value="Unassembled WGS sequence"/>
</dbReference>
<dbReference type="HOGENOM" id="CLU_209121_2_0_9"/>
<keyword evidence="1" id="KW-0812">Transmembrane</keyword>
<sequence length="53" mass="5820">MKEFIKKAEKNKVIPYIALGLGVVMIIAGVIREEHLIVLKKAVNICLECIGIG</sequence>
<keyword evidence="1" id="KW-1133">Transmembrane helix</keyword>
<dbReference type="InterPro" id="IPR047708">
    <property type="entry name" value="CD1871A-like"/>
</dbReference>
<dbReference type="EMBL" id="AEPW01000076">
    <property type="protein sequence ID" value="EFU76298.1"/>
    <property type="molecule type" value="Genomic_DNA"/>
</dbReference>